<accession>A0A8J7FYI3</accession>
<protein>
    <submittedName>
        <fullName evidence="5">DUF3369 domain-containing protein</fullName>
    </submittedName>
</protein>
<reference evidence="5 6" key="1">
    <citation type="submission" date="2020-10" db="EMBL/GenBank/DDBJ databases">
        <title>The genome sequence of Chitinilyticum litopenaei 4Y14.</title>
        <authorList>
            <person name="Liu Y."/>
        </authorList>
    </citation>
    <scope>NUCLEOTIDE SEQUENCE [LARGE SCALE GENOMIC DNA]</scope>
    <source>
        <strain evidence="5 6">4Y14</strain>
    </source>
</reference>
<keyword evidence="1" id="KW-0597">Phosphoprotein</keyword>
<dbReference type="InterPro" id="IPR003607">
    <property type="entry name" value="HD/PDEase_dom"/>
</dbReference>
<evidence type="ECO:0000256" key="1">
    <source>
        <dbReference type="PROSITE-ProRule" id="PRU00169"/>
    </source>
</evidence>
<dbReference type="Pfam" id="PF13487">
    <property type="entry name" value="HD_5"/>
    <property type="match status" value="1"/>
</dbReference>
<sequence>MSGLDDDWLEDDTAGDAGVAQVEPWNVLVVDDEPDIHHVTRLALTNISFLGRPLNIISCYSGREAVALLKERHDIALMLLDVVMETEDAGLKVARIIREELHNHCIRIILRTGQPGVAPERHVIESYDINDYKAKTELTRDKLYTAVLGTLRSYNDIMTIEHQRRMLDANRRGLIKVVDASTTIFRQQSIEQFAQGVLEQLQALLFFEQEALYVVVNGGMTALSHGDQIKVMYATGGYQDYCGRVLDDAALTRFKASIDEAIQAKRSVYAADHFVGFFQAPHGAVNLLIIDGPVELSHPDSDLVELFCRNVAIAYENLMLNKEIEDTQRSIIYQLSEVVENRSTDTGKHIHRMAEFSYILAREIGLDEEEAQIIKAASPLHDIGKVGIPDRVLNKPGRLDDEERRVMDTHAELGYKMLKDAKPRILQMAATIAYEHHEKWDGSGYPRGLKGEDIHIAGRIIALADVFDALTHARCYKPAWPPEDVIKTVKDGSGTHFDPQLVEAFMRALPRFEAVVEQYVDKPEP</sequence>
<keyword evidence="6" id="KW-1185">Reference proteome</keyword>
<feature type="domain" description="HD-GYP" evidence="4">
    <location>
        <begin position="324"/>
        <end position="521"/>
    </location>
</feature>
<gene>
    <name evidence="5" type="ORF">INR99_01600</name>
</gene>
<proteinExistence type="predicted"/>
<dbReference type="InterPro" id="IPR037522">
    <property type="entry name" value="HD_GYP_dom"/>
</dbReference>
<name>A0A8J7FYI3_9NEIS</name>
<dbReference type="PROSITE" id="PS50110">
    <property type="entry name" value="RESPONSE_REGULATORY"/>
    <property type="match status" value="1"/>
</dbReference>
<dbReference type="SMART" id="SM00471">
    <property type="entry name" value="HDc"/>
    <property type="match status" value="1"/>
</dbReference>
<dbReference type="SMART" id="SM00448">
    <property type="entry name" value="REC"/>
    <property type="match status" value="1"/>
</dbReference>
<dbReference type="SUPFAM" id="SSF52172">
    <property type="entry name" value="CheY-like"/>
    <property type="match status" value="1"/>
</dbReference>
<comment type="caution">
    <text evidence="5">The sequence shown here is derived from an EMBL/GenBank/DDBJ whole genome shotgun (WGS) entry which is preliminary data.</text>
</comment>
<dbReference type="InterPro" id="IPR052020">
    <property type="entry name" value="Cyclic_di-GMP/3'3'-cGAMP_PDE"/>
</dbReference>
<evidence type="ECO:0000259" key="3">
    <source>
        <dbReference type="PROSITE" id="PS51831"/>
    </source>
</evidence>
<evidence type="ECO:0000313" key="5">
    <source>
        <dbReference type="EMBL" id="MBE9608033.1"/>
    </source>
</evidence>
<dbReference type="GO" id="GO:0000160">
    <property type="term" value="P:phosphorelay signal transduction system"/>
    <property type="evidence" value="ECO:0007669"/>
    <property type="project" value="InterPro"/>
</dbReference>
<dbReference type="InterPro" id="IPR001789">
    <property type="entry name" value="Sig_transdc_resp-reg_receiver"/>
</dbReference>
<dbReference type="PANTHER" id="PTHR45228:SF9">
    <property type="entry name" value="3'3'-CGAMP-SPECIFIC PHOSPHODIESTERASE 2"/>
    <property type="match status" value="1"/>
</dbReference>
<dbReference type="SUPFAM" id="SSF109604">
    <property type="entry name" value="HD-domain/PDEase-like"/>
    <property type="match status" value="1"/>
</dbReference>
<dbReference type="AlphaFoldDB" id="A0A8J7FYI3"/>
<dbReference type="Pfam" id="PF11849">
    <property type="entry name" value="DUF3369"/>
    <property type="match status" value="1"/>
</dbReference>
<evidence type="ECO:0000259" key="2">
    <source>
        <dbReference type="PROSITE" id="PS50110"/>
    </source>
</evidence>
<dbReference type="PROSITE" id="PS51831">
    <property type="entry name" value="HD"/>
    <property type="match status" value="1"/>
</dbReference>
<feature type="modified residue" description="4-aspartylphosphate" evidence="1">
    <location>
        <position position="81"/>
    </location>
</feature>
<dbReference type="InterPro" id="IPR011006">
    <property type="entry name" value="CheY-like_superfamily"/>
</dbReference>
<dbReference type="InterPro" id="IPR021800">
    <property type="entry name" value="DUF3369"/>
</dbReference>
<dbReference type="PROSITE" id="PS51832">
    <property type="entry name" value="HD_GYP"/>
    <property type="match status" value="1"/>
</dbReference>
<dbReference type="InterPro" id="IPR006674">
    <property type="entry name" value="HD_domain"/>
</dbReference>
<dbReference type="Gene3D" id="1.10.3210.10">
    <property type="entry name" value="Hypothetical protein af1432"/>
    <property type="match status" value="1"/>
</dbReference>
<evidence type="ECO:0000313" key="6">
    <source>
        <dbReference type="Proteomes" id="UP000604481"/>
    </source>
</evidence>
<feature type="domain" description="HD" evidence="3">
    <location>
        <begin position="346"/>
        <end position="470"/>
    </location>
</feature>
<dbReference type="Proteomes" id="UP000604481">
    <property type="component" value="Unassembled WGS sequence"/>
</dbReference>
<dbReference type="EMBL" id="JADFUA010000001">
    <property type="protein sequence ID" value="MBE9608033.1"/>
    <property type="molecule type" value="Genomic_DNA"/>
</dbReference>
<dbReference type="Pfam" id="PF00072">
    <property type="entry name" value="Response_reg"/>
    <property type="match status" value="1"/>
</dbReference>
<evidence type="ECO:0000259" key="4">
    <source>
        <dbReference type="PROSITE" id="PS51832"/>
    </source>
</evidence>
<dbReference type="Gene3D" id="3.40.50.2300">
    <property type="match status" value="1"/>
</dbReference>
<dbReference type="RefSeq" id="WP_194114536.1">
    <property type="nucleotide sequence ID" value="NZ_JADFUA010000001.1"/>
</dbReference>
<feature type="domain" description="Response regulatory" evidence="2">
    <location>
        <begin position="26"/>
        <end position="150"/>
    </location>
</feature>
<dbReference type="GO" id="GO:0008081">
    <property type="term" value="F:phosphoric diester hydrolase activity"/>
    <property type="evidence" value="ECO:0007669"/>
    <property type="project" value="UniProtKB-ARBA"/>
</dbReference>
<dbReference type="PANTHER" id="PTHR45228">
    <property type="entry name" value="CYCLIC DI-GMP PHOSPHODIESTERASE TM_0186-RELATED"/>
    <property type="match status" value="1"/>
</dbReference>
<dbReference type="CDD" id="cd00077">
    <property type="entry name" value="HDc"/>
    <property type="match status" value="1"/>
</dbReference>
<organism evidence="5 6">
    <name type="scientific">Chitinilyticum piscinae</name>
    <dbReference type="NCBI Taxonomy" id="2866724"/>
    <lineage>
        <taxon>Bacteria</taxon>
        <taxon>Pseudomonadati</taxon>
        <taxon>Pseudomonadota</taxon>
        <taxon>Betaproteobacteria</taxon>
        <taxon>Neisseriales</taxon>
        <taxon>Chitinibacteraceae</taxon>
        <taxon>Chitinilyticum</taxon>
    </lineage>
</organism>